<dbReference type="Pfam" id="PF14561">
    <property type="entry name" value="TPR_20"/>
    <property type="match status" value="1"/>
</dbReference>
<dbReference type="Proteomes" id="UP000030145">
    <property type="component" value="Unassembled WGS sequence"/>
</dbReference>
<dbReference type="InterPro" id="IPR036249">
    <property type="entry name" value="Thioredoxin-like_sf"/>
</dbReference>
<evidence type="ECO:0000313" key="3">
    <source>
        <dbReference type="Proteomes" id="UP000030145"/>
    </source>
</evidence>
<dbReference type="InterPro" id="IPR011990">
    <property type="entry name" value="TPR-like_helical_dom_sf"/>
</dbReference>
<comment type="caution">
    <text evidence="2">The sequence shown here is derived from an EMBL/GenBank/DDBJ whole genome shotgun (WGS) entry which is preliminary data.</text>
</comment>
<dbReference type="CDD" id="cd02956">
    <property type="entry name" value="ybbN"/>
    <property type="match status" value="1"/>
</dbReference>
<dbReference type="GeneID" id="300553140"/>
<dbReference type="Gene3D" id="3.40.30.10">
    <property type="entry name" value="Glutaredoxin"/>
    <property type="match status" value="1"/>
</dbReference>
<gene>
    <name evidence="2" type="ORF">MA47_05335</name>
</gene>
<keyword evidence="3" id="KW-1185">Reference proteome</keyword>
<sequence length="260" mass="27818">MTNPNTPPNRFISGAVDLGAVKAQADQRAKAQEQAANGEAVATTATVTVESFEADLVVRSTQAPVITLLGTARAETSEQLKKDLEELAAAQETQSEGVQWLFRYIDVDATPEIAQAFRVQAVPTVIALAAGRPLTQFEGGQPREQVEQFIAAVVSAVEGKLAGLPTAGDSSVLDADEESDDDSYSLAREKLAGREDDPVDGLVLKGRKAEAFEQLIETIRNTSGDEREAAKKHLLELFALFDTGDEEVISARTKMASALF</sequence>
<dbReference type="AlphaFoldDB" id="A0A0A2DLS6"/>
<reference evidence="2 3" key="1">
    <citation type="submission" date="2014-10" db="EMBL/GenBank/DDBJ databases">
        <title>Whole Genome sequence of Corynebacterium auriscanis strain CIP 106629.</title>
        <authorList>
            <person name="Hassan S.S."/>
            <person name="Jamal S.B."/>
            <person name="Tiwari S."/>
            <person name="Oliveira L.D.C."/>
            <person name="Souza F."/>
            <person name="Mariano D.C."/>
            <person name="Almeida S."/>
            <person name="Dorella F."/>
            <person name="Pereira F."/>
            <person name="Carvalho A."/>
            <person name="Leal C.A."/>
            <person name="Soares S.D.C."/>
            <person name="Figueiredo H.C."/>
            <person name="Silva A."/>
            <person name="Azevedo V.A."/>
        </authorList>
    </citation>
    <scope>NUCLEOTIDE SEQUENCE [LARGE SCALE GENOMIC DNA]</scope>
    <source>
        <strain evidence="2 3">CIP 106629</strain>
    </source>
</reference>
<dbReference type="GO" id="GO:0006950">
    <property type="term" value="P:response to stress"/>
    <property type="evidence" value="ECO:0007669"/>
    <property type="project" value="UniProtKB-ARBA"/>
</dbReference>
<accession>A0A0A2DLS6</accession>
<dbReference type="Pfam" id="PF00085">
    <property type="entry name" value="Thioredoxin"/>
    <property type="match status" value="1"/>
</dbReference>
<evidence type="ECO:0000259" key="1">
    <source>
        <dbReference type="PROSITE" id="PS51352"/>
    </source>
</evidence>
<dbReference type="PROSITE" id="PS51352">
    <property type="entry name" value="THIOREDOXIN_2"/>
    <property type="match status" value="1"/>
</dbReference>
<name>A0A0A2DLS6_9CORY</name>
<protein>
    <recommendedName>
        <fullName evidence="1">Thioredoxin domain-containing protein</fullName>
    </recommendedName>
</protein>
<dbReference type="SUPFAM" id="SSF52833">
    <property type="entry name" value="Thioredoxin-like"/>
    <property type="match status" value="1"/>
</dbReference>
<dbReference type="InterPro" id="IPR013766">
    <property type="entry name" value="Thioredoxin_domain"/>
</dbReference>
<evidence type="ECO:0000313" key="2">
    <source>
        <dbReference type="EMBL" id="KGM18732.1"/>
    </source>
</evidence>
<dbReference type="RefSeq" id="WP_035114045.1">
    <property type="nucleotide sequence ID" value="NZ_CP047046.1"/>
</dbReference>
<dbReference type="EMBL" id="JRVJ01000005">
    <property type="protein sequence ID" value="KGM18732.1"/>
    <property type="molecule type" value="Genomic_DNA"/>
</dbReference>
<organism evidence="2 3">
    <name type="scientific">Corynebacterium auriscanis</name>
    <dbReference type="NCBI Taxonomy" id="99807"/>
    <lineage>
        <taxon>Bacteria</taxon>
        <taxon>Bacillati</taxon>
        <taxon>Actinomycetota</taxon>
        <taxon>Actinomycetes</taxon>
        <taxon>Mycobacteriales</taxon>
        <taxon>Corynebacteriaceae</taxon>
        <taxon>Corynebacterium</taxon>
    </lineage>
</organism>
<proteinExistence type="predicted"/>
<dbReference type="Gene3D" id="1.25.40.10">
    <property type="entry name" value="Tetratricopeptide repeat domain"/>
    <property type="match status" value="1"/>
</dbReference>
<feature type="domain" description="Thioredoxin" evidence="1">
    <location>
        <begin position="29"/>
        <end position="155"/>
    </location>
</feature>